<dbReference type="GO" id="GO:0008168">
    <property type="term" value="F:methyltransferase activity"/>
    <property type="evidence" value="ECO:0007669"/>
    <property type="project" value="UniProtKB-KW"/>
</dbReference>
<dbReference type="SUPFAM" id="SSF53335">
    <property type="entry name" value="S-adenosyl-L-methionine-dependent methyltransferases"/>
    <property type="match status" value="1"/>
</dbReference>
<reference evidence="1" key="1">
    <citation type="submission" date="2022-05" db="EMBL/GenBank/DDBJ databases">
        <title>Halomonas geminus sp. nov. and Halomonas llamarensis sp. nov. isolated from high-altitude salars of the Atacama Desert.</title>
        <authorList>
            <person name="Hintersatz C."/>
            <person name="Rojas L.A."/>
            <person name="Wei T.-S."/>
            <person name="Kutschke S."/>
            <person name="Lehmann F."/>
            <person name="Jain R."/>
            <person name="Pollmann K."/>
        </authorList>
    </citation>
    <scope>NUCLEOTIDE SEQUENCE</scope>
    <source>
        <strain evidence="1">ATCH28</strain>
    </source>
</reference>
<organism evidence="1 2">
    <name type="scientific">Halomonas gemina</name>
    <dbReference type="NCBI Taxonomy" id="2945105"/>
    <lineage>
        <taxon>Bacteria</taxon>
        <taxon>Pseudomonadati</taxon>
        <taxon>Pseudomonadota</taxon>
        <taxon>Gammaproteobacteria</taxon>
        <taxon>Oceanospirillales</taxon>
        <taxon>Halomonadaceae</taxon>
        <taxon>Halomonas</taxon>
    </lineage>
</organism>
<keyword evidence="1" id="KW-0808">Transferase</keyword>
<name>A0ABT0T0S1_9GAMM</name>
<dbReference type="Proteomes" id="UP001165369">
    <property type="component" value="Unassembled WGS sequence"/>
</dbReference>
<sequence length="291" mass="30848">MSATTAHDLFSAEWLALREGLDARSRSHRLTGLAAEWLNARAAPHGIVDLGSGSGSNLRFLAPRLPGPQRWRLVDHDAGLLCHARRRGSRPRDSAGAPVALETRCRGLAPIDGGLLAGADLVVASALFDLMPRCWVESLVAACADRGQALLLTLSVDGDWAFLDRQGARVDDSEDIAVRTLFQAHQYRDKGLGPALGGEAPAVLVSTLAGAGFRVESDATPWHLAAGDATRRSLAEALVTGWHDAAVDETPTKATRLGAWRDRRLAAMLAGELGVTVGHRDLFAWPAAGPG</sequence>
<keyword evidence="2" id="KW-1185">Reference proteome</keyword>
<accession>A0ABT0T0S1</accession>
<comment type="caution">
    <text evidence="1">The sequence shown here is derived from an EMBL/GenBank/DDBJ whole genome shotgun (WGS) entry which is preliminary data.</text>
</comment>
<evidence type="ECO:0000313" key="1">
    <source>
        <dbReference type="EMBL" id="MCL7940515.1"/>
    </source>
</evidence>
<dbReference type="InterPro" id="IPR029063">
    <property type="entry name" value="SAM-dependent_MTases_sf"/>
</dbReference>
<evidence type="ECO:0000313" key="2">
    <source>
        <dbReference type="Proteomes" id="UP001165369"/>
    </source>
</evidence>
<gene>
    <name evidence="1" type="ORF">M8009_09410</name>
</gene>
<dbReference type="EMBL" id="JAMJPK010000004">
    <property type="protein sequence ID" value="MCL7940515.1"/>
    <property type="molecule type" value="Genomic_DNA"/>
</dbReference>
<proteinExistence type="predicted"/>
<dbReference type="GO" id="GO:0032259">
    <property type="term" value="P:methylation"/>
    <property type="evidence" value="ECO:0007669"/>
    <property type="project" value="UniProtKB-KW"/>
</dbReference>
<dbReference type="RefSeq" id="WP_250060588.1">
    <property type="nucleotide sequence ID" value="NZ_JAMJPK010000004.1"/>
</dbReference>
<dbReference type="Gene3D" id="3.40.50.150">
    <property type="entry name" value="Vaccinia Virus protein VP39"/>
    <property type="match status" value="1"/>
</dbReference>
<keyword evidence="1" id="KW-0489">Methyltransferase</keyword>
<protein>
    <submittedName>
        <fullName evidence="1">Class I SAM-dependent methyltransferase</fullName>
    </submittedName>
</protein>